<dbReference type="EMBL" id="KB445824">
    <property type="protein sequence ID" value="EMD31100.1"/>
    <property type="molecule type" value="Genomic_DNA"/>
</dbReference>
<gene>
    <name evidence="1" type="ORF">CERSUDRAFT_100735</name>
</gene>
<proteinExistence type="predicted"/>
<dbReference type="HOGENOM" id="CLU_1740292_0_0_1"/>
<name>M2QGE2_CERS8</name>
<accession>M2QGE2</accession>
<dbReference type="AlphaFoldDB" id="M2QGE2"/>
<evidence type="ECO:0000313" key="2">
    <source>
        <dbReference type="Proteomes" id="UP000016930"/>
    </source>
</evidence>
<evidence type="ECO:0000313" key="1">
    <source>
        <dbReference type="EMBL" id="EMD31100.1"/>
    </source>
</evidence>
<dbReference type="Proteomes" id="UP000016930">
    <property type="component" value="Unassembled WGS sequence"/>
</dbReference>
<sequence>MAVSHSILSHDGSSLVCSAPVYGFDAEIAQHSSLVSAATRVGAALASAGPVAGLLYSAASISGKLYAEVSERAFLIILFEERTFPASPVELHDASNNPQDAFMEPEELVHIVVADDCLMILFALHGLAIHKVPLVRVATGFDTPAIGCRL</sequence>
<protein>
    <submittedName>
        <fullName evidence="1">Uncharacterized protein</fullName>
    </submittedName>
</protein>
<keyword evidence="2" id="KW-1185">Reference proteome</keyword>
<reference evidence="1 2" key="1">
    <citation type="journal article" date="2012" name="Proc. Natl. Acad. Sci. U.S.A.">
        <title>Comparative genomics of Ceriporiopsis subvermispora and Phanerochaete chrysosporium provide insight into selective ligninolysis.</title>
        <authorList>
            <person name="Fernandez-Fueyo E."/>
            <person name="Ruiz-Duenas F.J."/>
            <person name="Ferreira P."/>
            <person name="Floudas D."/>
            <person name="Hibbett D.S."/>
            <person name="Canessa P."/>
            <person name="Larrondo L.F."/>
            <person name="James T.Y."/>
            <person name="Seelenfreund D."/>
            <person name="Lobos S."/>
            <person name="Polanco R."/>
            <person name="Tello M."/>
            <person name="Honda Y."/>
            <person name="Watanabe T."/>
            <person name="Watanabe T."/>
            <person name="Ryu J.S."/>
            <person name="Kubicek C.P."/>
            <person name="Schmoll M."/>
            <person name="Gaskell J."/>
            <person name="Hammel K.E."/>
            <person name="St John F.J."/>
            <person name="Vanden Wymelenberg A."/>
            <person name="Sabat G."/>
            <person name="Splinter BonDurant S."/>
            <person name="Syed K."/>
            <person name="Yadav J.S."/>
            <person name="Doddapaneni H."/>
            <person name="Subramanian V."/>
            <person name="Lavin J.L."/>
            <person name="Oguiza J.A."/>
            <person name="Perez G."/>
            <person name="Pisabarro A.G."/>
            <person name="Ramirez L."/>
            <person name="Santoyo F."/>
            <person name="Master E."/>
            <person name="Coutinho P.M."/>
            <person name="Henrissat B."/>
            <person name="Lombard V."/>
            <person name="Magnuson J.K."/>
            <person name="Kuees U."/>
            <person name="Hori C."/>
            <person name="Igarashi K."/>
            <person name="Samejima M."/>
            <person name="Held B.W."/>
            <person name="Barry K.W."/>
            <person name="LaButti K.M."/>
            <person name="Lapidus A."/>
            <person name="Lindquist E.A."/>
            <person name="Lucas S.M."/>
            <person name="Riley R."/>
            <person name="Salamov A.A."/>
            <person name="Hoffmeister D."/>
            <person name="Schwenk D."/>
            <person name="Hadar Y."/>
            <person name="Yarden O."/>
            <person name="de Vries R.P."/>
            <person name="Wiebenga A."/>
            <person name="Stenlid J."/>
            <person name="Eastwood D."/>
            <person name="Grigoriev I.V."/>
            <person name="Berka R.M."/>
            <person name="Blanchette R.A."/>
            <person name="Kersten P."/>
            <person name="Martinez A.T."/>
            <person name="Vicuna R."/>
            <person name="Cullen D."/>
        </authorList>
    </citation>
    <scope>NUCLEOTIDE SEQUENCE [LARGE SCALE GENOMIC DNA]</scope>
    <source>
        <strain evidence="1 2">B</strain>
    </source>
</reference>
<organism evidence="1 2">
    <name type="scientific">Ceriporiopsis subvermispora (strain B)</name>
    <name type="common">White-rot fungus</name>
    <name type="synonym">Gelatoporia subvermispora</name>
    <dbReference type="NCBI Taxonomy" id="914234"/>
    <lineage>
        <taxon>Eukaryota</taxon>
        <taxon>Fungi</taxon>
        <taxon>Dikarya</taxon>
        <taxon>Basidiomycota</taxon>
        <taxon>Agaricomycotina</taxon>
        <taxon>Agaricomycetes</taxon>
        <taxon>Polyporales</taxon>
        <taxon>Gelatoporiaceae</taxon>
        <taxon>Gelatoporia</taxon>
    </lineage>
</organism>